<evidence type="ECO:0000313" key="2">
    <source>
        <dbReference type="EMBL" id="NVZ08045.1"/>
    </source>
</evidence>
<name>A0A850R5G8_9GAMM</name>
<dbReference type="Gene3D" id="3.40.50.300">
    <property type="entry name" value="P-loop containing nucleotide triphosphate hydrolases"/>
    <property type="match status" value="1"/>
</dbReference>
<gene>
    <name evidence="2" type="ORF">HW932_02065</name>
</gene>
<protein>
    <submittedName>
        <fullName evidence="2">AAA family ATPase</fullName>
    </submittedName>
</protein>
<dbReference type="InterPro" id="IPR003959">
    <property type="entry name" value="ATPase_AAA_core"/>
</dbReference>
<sequence>MAAATPPTRTNRIRSVTIEGFRSLKNIRNLELPPLTVLIGANGAGKSTLIRFFELLSWMLKAKNLQEFVLRHGGGDDQFFMGARKTPRIHAELCLDTEKGQNDYRFDLAHISAGDSVMVMNEAYRYSAHDIPTKAKWTEIDAVGKESSLLDQTHKTAKTIVNLLRQCSTYHFHDTSINAAIHNRWDVTDSFRLRSDGGNLAAVLLDLRKTDGKRYELIVKQINRVLPTFKDFVLEEEAGKVLLRWVGRQSDKVFGSHLTSDGSLRLFCLLTLLNLPPDRLPDVMFFDEPELGLHPHAITLVAEMFKRLSKKRQIFIATQSPYLVDCFELENIIVANANNGETLLRNLPREQYQEWLDDEYQLSDIWLKQAVGGME</sequence>
<dbReference type="GO" id="GO:0005524">
    <property type="term" value="F:ATP binding"/>
    <property type="evidence" value="ECO:0007669"/>
    <property type="project" value="InterPro"/>
</dbReference>
<dbReference type="RefSeq" id="WP_176974834.1">
    <property type="nucleotide sequence ID" value="NZ_JABZEO010000001.1"/>
</dbReference>
<dbReference type="GO" id="GO:0006302">
    <property type="term" value="P:double-strand break repair"/>
    <property type="evidence" value="ECO:0007669"/>
    <property type="project" value="TreeGrafter"/>
</dbReference>
<dbReference type="PANTHER" id="PTHR32182:SF22">
    <property type="entry name" value="ATP-DEPENDENT ENDONUCLEASE, OLD FAMILY-RELATED"/>
    <property type="match status" value="1"/>
</dbReference>
<proteinExistence type="predicted"/>
<comment type="caution">
    <text evidence="2">The sequence shown here is derived from an EMBL/GenBank/DDBJ whole genome shotgun (WGS) entry which is preliminary data.</text>
</comment>
<dbReference type="PIRSF" id="PIRSF029347">
    <property type="entry name" value="RecF"/>
    <property type="match status" value="1"/>
</dbReference>
<dbReference type="AlphaFoldDB" id="A0A850R5G8"/>
<dbReference type="Pfam" id="PF13304">
    <property type="entry name" value="AAA_21"/>
    <property type="match status" value="1"/>
</dbReference>
<feature type="domain" description="ATPase AAA-type core" evidence="1">
    <location>
        <begin position="35"/>
        <end position="325"/>
    </location>
</feature>
<dbReference type="CDD" id="cd00267">
    <property type="entry name" value="ABC_ATPase"/>
    <property type="match status" value="1"/>
</dbReference>
<organism evidence="2 3">
    <name type="scientific">Allochromatium humboldtianum</name>
    <dbReference type="NCBI Taxonomy" id="504901"/>
    <lineage>
        <taxon>Bacteria</taxon>
        <taxon>Pseudomonadati</taxon>
        <taxon>Pseudomonadota</taxon>
        <taxon>Gammaproteobacteria</taxon>
        <taxon>Chromatiales</taxon>
        <taxon>Chromatiaceae</taxon>
        <taxon>Allochromatium</taxon>
    </lineage>
</organism>
<reference evidence="2 3" key="1">
    <citation type="submission" date="2020-06" db="EMBL/GenBank/DDBJ databases">
        <title>Whole-genome sequence of Allochromatium humboldtianum DSM 21881, type strain.</title>
        <authorList>
            <person name="Kyndt J.A."/>
            <person name="Meyer T.E."/>
        </authorList>
    </citation>
    <scope>NUCLEOTIDE SEQUENCE [LARGE SCALE GENOMIC DNA]</scope>
    <source>
        <strain evidence="2 3">DSM 21881</strain>
    </source>
</reference>
<keyword evidence="3" id="KW-1185">Reference proteome</keyword>
<dbReference type="GO" id="GO:0000731">
    <property type="term" value="P:DNA synthesis involved in DNA repair"/>
    <property type="evidence" value="ECO:0007669"/>
    <property type="project" value="TreeGrafter"/>
</dbReference>
<dbReference type="Proteomes" id="UP000592294">
    <property type="component" value="Unassembled WGS sequence"/>
</dbReference>
<dbReference type="SUPFAM" id="SSF52540">
    <property type="entry name" value="P-loop containing nucleoside triphosphate hydrolases"/>
    <property type="match status" value="1"/>
</dbReference>
<dbReference type="PANTHER" id="PTHR32182">
    <property type="entry name" value="DNA REPLICATION AND REPAIR PROTEIN RECF"/>
    <property type="match status" value="1"/>
</dbReference>
<dbReference type="InterPro" id="IPR014555">
    <property type="entry name" value="RecF-like"/>
</dbReference>
<accession>A0A850R5G8</accession>
<evidence type="ECO:0000313" key="3">
    <source>
        <dbReference type="Proteomes" id="UP000592294"/>
    </source>
</evidence>
<evidence type="ECO:0000259" key="1">
    <source>
        <dbReference type="Pfam" id="PF13304"/>
    </source>
</evidence>
<dbReference type="InterPro" id="IPR027417">
    <property type="entry name" value="P-loop_NTPase"/>
</dbReference>
<dbReference type="EMBL" id="JABZEO010000001">
    <property type="protein sequence ID" value="NVZ08045.1"/>
    <property type="molecule type" value="Genomic_DNA"/>
</dbReference>
<dbReference type="GO" id="GO:0016887">
    <property type="term" value="F:ATP hydrolysis activity"/>
    <property type="evidence" value="ECO:0007669"/>
    <property type="project" value="InterPro"/>
</dbReference>